<gene>
    <name evidence="3" type="ORF">SAMN05421544_10378</name>
</gene>
<name>A0A1G7A852_9FLAO</name>
<dbReference type="STRING" id="1071918.SAMN05421544_10378"/>
<keyword evidence="4" id="KW-1185">Reference proteome</keyword>
<protein>
    <submittedName>
        <fullName evidence="3">Uncharacterized protein</fullName>
    </submittedName>
</protein>
<evidence type="ECO:0000256" key="2">
    <source>
        <dbReference type="ARBA" id="ARBA00022801"/>
    </source>
</evidence>
<reference evidence="3 4" key="1">
    <citation type="submission" date="2016-10" db="EMBL/GenBank/DDBJ databases">
        <authorList>
            <person name="de Groot N.N."/>
        </authorList>
    </citation>
    <scope>NUCLEOTIDE SEQUENCE [LARGE SCALE GENOMIC DNA]</scope>
    <source>
        <strain evidence="3 4">DSM 24015</strain>
    </source>
</reference>
<dbReference type="Proteomes" id="UP000198517">
    <property type="component" value="Unassembled WGS sequence"/>
</dbReference>
<keyword evidence="2" id="KW-0378">Hydrolase</keyword>
<dbReference type="EMBL" id="FNAS01000003">
    <property type="protein sequence ID" value="SDE10667.1"/>
    <property type="molecule type" value="Genomic_DNA"/>
</dbReference>
<evidence type="ECO:0000313" key="3">
    <source>
        <dbReference type="EMBL" id="SDE10667.1"/>
    </source>
</evidence>
<proteinExistence type="predicted"/>
<dbReference type="AlphaFoldDB" id="A0A1G7A852"/>
<accession>A0A1G7A852</accession>
<dbReference type="InterPro" id="IPR037146">
    <property type="entry name" value="Colicin/pyocin_DNase_dom_sf"/>
</dbReference>
<dbReference type="Gene3D" id="3.90.540.10">
    <property type="entry name" value="Colicin/pyocin, DNase domain"/>
    <property type="match status" value="1"/>
</dbReference>
<organism evidence="3 4">
    <name type="scientific">Riemerella columbipharyngis</name>
    <dbReference type="NCBI Taxonomy" id="1071918"/>
    <lineage>
        <taxon>Bacteria</taxon>
        <taxon>Pseudomonadati</taxon>
        <taxon>Bacteroidota</taxon>
        <taxon>Flavobacteriia</taxon>
        <taxon>Flavobacteriales</taxon>
        <taxon>Weeksellaceae</taxon>
        <taxon>Riemerella</taxon>
    </lineage>
</organism>
<evidence type="ECO:0000313" key="4">
    <source>
        <dbReference type="Proteomes" id="UP000198517"/>
    </source>
</evidence>
<sequence>MKRGNAPRMKVEVSDALGYKKIVDIPIELHHTNLPQRLNTPKVNEAWNLTEVTPWGHASMDSYRKLGNNFKLVRIINGTNSW</sequence>
<dbReference type="GO" id="GO:0004519">
    <property type="term" value="F:endonuclease activity"/>
    <property type="evidence" value="ECO:0007669"/>
    <property type="project" value="InterPro"/>
</dbReference>
<dbReference type="GO" id="GO:0016787">
    <property type="term" value="F:hydrolase activity"/>
    <property type="evidence" value="ECO:0007669"/>
    <property type="project" value="UniProtKB-KW"/>
</dbReference>
<keyword evidence="1" id="KW-0540">Nuclease</keyword>
<evidence type="ECO:0000256" key="1">
    <source>
        <dbReference type="ARBA" id="ARBA00022722"/>
    </source>
</evidence>